<name>A0A975GT20_9BACT</name>
<reference evidence="1" key="1">
    <citation type="journal article" date="2021" name="Microb. Physiol.">
        <title>Proteogenomic Insights into the Physiology of Marine, Sulfate-Reducing, Filamentous Desulfonema limicola and Desulfonema magnum.</title>
        <authorList>
            <person name="Schnaars V."/>
            <person name="Wohlbrand L."/>
            <person name="Scheve S."/>
            <person name="Hinrichs C."/>
            <person name="Reinhardt R."/>
            <person name="Rabus R."/>
        </authorList>
    </citation>
    <scope>NUCLEOTIDE SEQUENCE</scope>
    <source>
        <strain evidence="1">4be13</strain>
    </source>
</reference>
<organism evidence="1 2">
    <name type="scientific">Desulfonema magnum</name>
    <dbReference type="NCBI Taxonomy" id="45655"/>
    <lineage>
        <taxon>Bacteria</taxon>
        <taxon>Pseudomonadati</taxon>
        <taxon>Thermodesulfobacteriota</taxon>
        <taxon>Desulfobacteria</taxon>
        <taxon>Desulfobacterales</taxon>
        <taxon>Desulfococcaceae</taxon>
        <taxon>Desulfonema</taxon>
    </lineage>
</organism>
<accession>A0A975GT20</accession>
<dbReference type="KEGG" id="dmm:dnm_077360"/>
<dbReference type="AlphaFoldDB" id="A0A975GT20"/>
<protein>
    <submittedName>
        <fullName evidence="1">Uncharacterized protein</fullName>
    </submittedName>
</protein>
<dbReference type="EMBL" id="CP061800">
    <property type="protein sequence ID" value="QTA91663.1"/>
    <property type="molecule type" value="Genomic_DNA"/>
</dbReference>
<sequence length="40" mass="4793">MKFSVCSDNINFISQKNREGQKMQTDIIIFYVISYNLFKK</sequence>
<gene>
    <name evidence="1" type="ORF">dnm_077360</name>
</gene>
<keyword evidence="2" id="KW-1185">Reference proteome</keyword>
<proteinExistence type="predicted"/>
<dbReference type="Proteomes" id="UP000663722">
    <property type="component" value="Chromosome"/>
</dbReference>
<evidence type="ECO:0000313" key="1">
    <source>
        <dbReference type="EMBL" id="QTA91663.1"/>
    </source>
</evidence>
<evidence type="ECO:0000313" key="2">
    <source>
        <dbReference type="Proteomes" id="UP000663722"/>
    </source>
</evidence>